<protein>
    <recommendedName>
        <fullName evidence="2">SCP2 domain-containing protein</fullName>
    </recommendedName>
</protein>
<reference evidence="1" key="1">
    <citation type="journal article" date="2015" name="Nature">
        <title>Complex archaea that bridge the gap between prokaryotes and eukaryotes.</title>
        <authorList>
            <person name="Spang A."/>
            <person name="Saw J.H."/>
            <person name="Jorgensen S.L."/>
            <person name="Zaremba-Niedzwiedzka K."/>
            <person name="Martijn J."/>
            <person name="Lind A.E."/>
            <person name="van Eijk R."/>
            <person name="Schleper C."/>
            <person name="Guy L."/>
            <person name="Ettema T.J."/>
        </authorList>
    </citation>
    <scope>NUCLEOTIDE SEQUENCE</scope>
</reference>
<comment type="caution">
    <text evidence="1">The sequence shown here is derived from an EMBL/GenBank/DDBJ whole genome shotgun (WGS) entry which is preliminary data.</text>
</comment>
<evidence type="ECO:0008006" key="2">
    <source>
        <dbReference type="Google" id="ProtNLM"/>
    </source>
</evidence>
<sequence length="131" mass="14968">MDNEIKKKLRGLAGVVSKLVEPLNENQKFKEKFSDIEVKVLLNATDGKYAALLVIDKGTIHVEGYKNNPKKNLKKKVIGWDGLLQTTTLIFLKILKRDKISKKNFIGKVLTRKIKIRGIKNVLVLLQLFRI</sequence>
<organism evidence="1">
    <name type="scientific">marine sediment metagenome</name>
    <dbReference type="NCBI Taxonomy" id="412755"/>
    <lineage>
        <taxon>unclassified sequences</taxon>
        <taxon>metagenomes</taxon>
        <taxon>ecological metagenomes</taxon>
    </lineage>
</organism>
<dbReference type="AlphaFoldDB" id="A0A0F9LKJ4"/>
<proteinExistence type="predicted"/>
<dbReference type="EMBL" id="LAZR01005991">
    <property type="protein sequence ID" value="KKM95579.1"/>
    <property type="molecule type" value="Genomic_DNA"/>
</dbReference>
<name>A0A0F9LKJ4_9ZZZZ</name>
<evidence type="ECO:0000313" key="1">
    <source>
        <dbReference type="EMBL" id="KKM95579.1"/>
    </source>
</evidence>
<accession>A0A0F9LKJ4</accession>
<gene>
    <name evidence="1" type="ORF">LCGC14_1186830</name>
</gene>